<feature type="transmembrane region" description="Helical" evidence="7">
    <location>
        <begin position="119"/>
        <end position="138"/>
    </location>
</feature>
<evidence type="ECO:0000256" key="4">
    <source>
        <dbReference type="ARBA" id="ARBA00022989"/>
    </source>
</evidence>
<evidence type="ECO:0000256" key="3">
    <source>
        <dbReference type="ARBA" id="ARBA00022692"/>
    </source>
</evidence>
<name>A0A6N2R8Z0_9ACTO</name>
<keyword evidence="9" id="KW-0560">Oxidoreductase</keyword>
<gene>
    <name evidence="9" type="primary">nuoM</name>
    <name evidence="9" type="ORF">AOLFYP35_00237</name>
</gene>
<feature type="transmembrane region" description="Helical" evidence="7">
    <location>
        <begin position="177"/>
        <end position="199"/>
    </location>
</feature>
<dbReference type="AlphaFoldDB" id="A0A6N2R8Z0"/>
<feature type="transmembrane region" description="Helical" evidence="7">
    <location>
        <begin position="144"/>
        <end position="165"/>
    </location>
</feature>
<feature type="domain" description="NADH:quinone oxidoreductase/Mrp antiporter transmembrane" evidence="8">
    <location>
        <begin position="138"/>
        <end position="435"/>
    </location>
</feature>
<feature type="transmembrane region" description="Helical" evidence="7">
    <location>
        <begin position="387"/>
        <end position="409"/>
    </location>
</feature>
<evidence type="ECO:0000256" key="5">
    <source>
        <dbReference type="ARBA" id="ARBA00023136"/>
    </source>
</evidence>
<dbReference type="Pfam" id="PF00361">
    <property type="entry name" value="Proton_antipo_M"/>
    <property type="match status" value="1"/>
</dbReference>
<dbReference type="GO" id="GO:0008137">
    <property type="term" value="F:NADH dehydrogenase (ubiquinone) activity"/>
    <property type="evidence" value="ECO:0007669"/>
    <property type="project" value="InterPro"/>
</dbReference>
<comment type="similarity">
    <text evidence="2">Belongs to the complex I subunit 4 family.</text>
</comment>
<dbReference type="PRINTS" id="PR01437">
    <property type="entry name" value="NUOXDRDTASE4"/>
</dbReference>
<dbReference type="GO" id="GO:0003954">
    <property type="term" value="F:NADH dehydrogenase activity"/>
    <property type="evidence" value="ECO:0007669"/>
    <property type="project" value="TreeGrafter"/>
</dbReference>
<evidence type="ECO:0000313" key="9">
    <source>
        <dbReference type="EMBL" id="VYS77297.1"/>
    </source>
</evidence>
<keyword evidence="5 7" id="KW-0472">Membrane</keyword>
<feature type="transmembrane region" description="Helical" evidence="7">
    <location>
        <begin position="39"/>
        <end position="60"/>
    </location>
</feature>
<evidence type="ECO:0000256" key="6">
    <source>
        <dbReference type="RuleBase" id="RU000320"/>
    </source>
</evidence>
<dbReference type="GO" id="GO:0012505">
    <property type="term" value="C:endomembrane system"/>
    <property type="evidence" value="ECO:0007669"/>
    <property type="project" value="UniProtKB-SubCell"/>
</dbReference>
<dbReference type="GO" id="GO:0048039">
    <property type="term" value="F:ubiquinone binding"/>
    <property type="evidence" value="ECO:0007669"/>
    <property type="project" value="TreeGrafter"/>
</dbReference>
<dbReference type="GO" id="GO:0015990">
    <property type="term" value="P:electron transport coupled proton transport"/>
    <property type="evidence" value="ECO:0007669"/>
    <property type="project" value="TreeGrafter"/>
</dbReference>
<feature type="transmembrane region" description="Helical" evidence="7">
    <location>
        <begin position="421"/>
        <end position="441"/>
    </location>
</feature>
<protein>
    <submittedName>
        <fullName evidence="9">NADH-quinone oxidoreductase subunit M</fullName>
        <ecNumber evidence="9">1.6.99.5</ecNumber>
    </submittedName>
</protein>
<dbReference type="EC" id="1.6.99.5" evidence="9"/>
<dbReference type="NCBIfam" id="TIGR01972">
    <property type="entry name" value="NDH_I_M"/>
    <property type="match status" value="1"/>
</dbReference>
<evidence type="ECO:0000256" key="1">
    <source>
        <dbReference type="ARBA" id="ARBA00004127"/>
    </source>
</evidence>
<evidence type="ECO:0000256" key="7">
    <source>
        <dbReference type="SAM" id="Phobius"/>
    </source>
</evidence>
<feature type="transmembrane region" description="Helical" evidence="7">
    <location>
        <begin position="318"/>
        <end position="340"/>
    </location>
</feature>
<evidence type="ECO:0000256" key="2">
    <source>
        <dbReference type="ARBA" id="ARBA00009025"/>
    </source>
</evidence>
<proteinExistence type="inferred from homology"/>
<dbReference type="PANTHER" id="PTHR43507">
    <property type="entry name" value="NADH-UBIQUINONE OXIDOREDUCTASE CHAIN 4"/>
    <property type="match status" value="1"/>
</dbReference>
<evidence type="ECO:0000259" key="8">
    <source>
        <dbReference type="Pfam" id="PF00361"/>
    </source>
</evidence>
<dbReference type="InterPro" id="IPR001750">
    <property type="entry name" value="ND/Mrp_TM"/>
</dbReference>
<feature type="transmembrane region" description="Helical" evidence="7">
    <location>
        <begin position="473"/>
        <end position="495"/>
    </location>
</feature>
<feature type="transmembrane region" description="Helical" evidence="7">
    <location>
        <begin position="12"/>
        <end position="32"/>
    </location>
</feature>
<accession>A0A6N2R8Z0</accession>
<dbReference type="GO" id="GO:0042773">
    <property type="term" value="P:ATP synthesis coupled electron transport"/>
    <property type="evidence" value="ECO:0007669"/>
    <property type="project" value="InterPro"/>
</dbReference>
<dbReference type="InterPro" id="IPR003918">
    <property type="entry name" value="NADH_UbQ_OxRdtase"/>
</dbReference>
<feature type="transmembrane region" description="Helical" evidence="7">
    <location>
        <begin position="290"/>
        <end position="311"/>
    </location>
</feature>
<feature type="transmembrane region" description="Helical" evidence="7">
    <location>
        <begin position="346"/>
        <end position="366"/>
    </location>
</feature>
<dbReference type="InterPro" id="IPR010227">
    <property type="entry name" value="NADH_Q_OxRdtase_chainM/4"/>
</dbReference>
<dbReference type="NCBIfam" id="NF004500">
    <property type="entry name" value="PRK05846.1-4"/>
    <property type="match status" value="1"/>
</dbReference>
<dbReference type="EMBL" id="CACRSM010000002">
    <property type="protein sequence ID" value="VYS77297.1"/>
    <property type="molecule type" value="Genomic_DNA"/>
</dbReference>
<feature type="transmembrane region" description="Helical" evidence="7">
    <location>
        <begin position="260"/>
        <end position="284"/>
    </location>
</feature>
<feature type="transmembrane region" description="Helical" evidence="7">
    <location>
        <begin position="219"/>
        <end position="239"/>
    </location>
</feature>
<dbReference type="GO" id="GO:0016020">
    <property type="term" value="C:membrane"/>
    <property type="evidence" value="ECO:0007669"/>
    <property type="project" value="UniProtKB-SubCell"/>
</dbReference>
<feature type="transmembrane region" description="Helical" evidence="7">
    <location>
        <begin position="80"/>
        <end position="107"/>
    </location>
</feature>
<keyword evidence="4 7" id="KW-1133">Transmembrane helix</keyword>
<keyword evidence="3 6" id="KW-0812">Transmembrane</keyword>
<organism evidence="9">
    <name type="scientific">Schaalia odontolytica</name>
    <dbReference type="NCBI Taxonomy" id="1660"/>
    <lineage>
        <taxon>Bacteria</taxon>
        <taxon>Bacillati</taxon>
        <taxon>Actinomycetota</taxon>
        <taxon>Actinomycetes</taxon>
        <taxon>Actinomycetales</taxon>
        <taxon>Actinomycetaceae</taxon>
        <taxon>Schaalia</taxon>
    </lineage>
</organism>
<reference evidence="9" key="1">
    <citation type="submission" date="2019-11" db="EMBL/GenBank/DDBJ databases">
        <authorList>
            <person name="Feng L."/>
        </authorList>
    </citation>
    <scope>NUCLEOTIDE SEQUENCE</scope>
    <source>
        <strain evidence="9">AodontolyticusLFYP35</strain>
    </source>
</reference>
<dbReference type="PANTHER" id="PTHR43507:SF1">
    <property type="entry name" value="NADH-UBIQUINONE OXIDOREDUCTASE CHAIN 4"/>
    <property type="match status" value="1"/>
</dbReference>
<comment type="subcellular location">
    <subcellularLocation>
        <location evidence="1">Endomembrane system</location>
        <topology evidence="1">Multi-pass membrane protein</topology>
    </subcellularLocation>
    <subcellularLocation>
        <location evidence="6">Membrane</location>
        <topology evidence="6">Multi-pass membrane protein</topology>
    </subcellularLocation>
</comment>
<sequence length="515" mass="55021">MSQMLSAPLPWLSILVALPALGAVLLLAIPSLRRAGRAFALILSLCELVVAIVAAVAFDWSHSSTYQLSEAYSWIPQIGLSWALAVNALGLVMILLAVALVPLVVVAGWNEDEDPARTGAYLGWVLFLESFMVLIFAASDVLLFYLAFEGMLVPLFVMIGRYGVGEKKARQRAAMKFLLFSLAGGLVMLGGLVAIWALAARRGDTLFMIDTLSSGTVRLPVGIQVGLFATFFIAFAIKAPMVPLHTWLPDTAENARPGTSVLLVGILDKVGTFGMITLCLRLFPLGAASLQWWICGFAVLSILWGGLAAIGQNDIMRLVSYTSVSHFGFMVLGIFIGSQIALTGAMVYMVAHGVSIAAMFLLSGWLSRRGGTQDMRQYGGMQRVSPVLAGLWLFSGLASVALPGLSGFVPEYLVLMGTWKVSTLLALFAVLGVVLAALYMLMPYQRVFTGPPREDKKHIADLNGREKTVMTPLVIAMLVLGIWAAPLVSALAPIADEGSHLLTAATATLSEGSAQ</sequence>